<proteinExistence type="predicted"/>
<reference evidence="1" key="1">
    <citation type="submission" date="2022-07" db="EMBL/GenBank/DDBJ databases">
        <title>Phylogenomic reconstructions and comparative analyses of Kickxellomycotina fungi.</title>
        <authorList>
            <person name="Reynolds N.K."/>
            <person name="Stajich J.E."/>
            <person name="Barry K."/>
            <person name="Grigoriev I.V."/>
            <person name="Crous P."/>
            <person name="Smith M.E."/>
        </authorList>
    </citation>
    <scope>NUCLEOTIDE SEQUENCE</scope>
    <source>
        <strain evidence="1">BCRC 34191</strain>
    </source>
</reference>
<accession>A0ACC1JRE3</accession>
<organism evidence="1 2">
    <name type="scientific">Coemansia linderi</name>
    <dbReference type="NCBI Taxonomy" id="2663919"/>
    <lineage>
        <taxon>Eukaryota</taxon>
        <taxon>Fungi</taxon>
        <taxon>Fungi incertae sedis</taxon>
        <taxon>Zoopagomycota</taxon>
        <taxon>Kickxellomycotina</taxon>
        <taxon>Kickxellomycetes</taxon>
        <taxon>Kickxellales</taxon>
        <taxon>Kickxellaceae</taxon>
        <taxon>Coemansia</taxon>
    </lineage>
</organism>
<protein>
    <submittedName>
        <fullName evidence="1">Uncharacterized protein</fullName>
    </submittedName>
</protein>
<comment type="caution">
    <text evidence="1">The sequence shown here is derived from an EMBL/GenBank/DDBJ whole genome shotgun (WGS) entry which is preliminary data.</text>
</comment>
<gene>
    <name evidence="1" type="ORF">GGI18_006173</name>
</gene>
<keyword evidence="2" id="KW-1185">Reference proteome</keyword>
<feature type="non-terminal residue" evidence="1">
    <location>
        <position position="130"/>
    </location>
</feature>
<evidence type="ECO:0000313" key="2">
    <source>
        <dbReference type="Proteomes" id="UP001140066"/>
    </source>
</evidence>
<dbReference type="EMBL" id="JANBUK010003918">
    <property type="protein sequence ID" value="KAJ2765639.1"/>
    <property type="molecule type" value="Genomic_DNA"/>
</dbReference>
<sequence>MHAAIGIFALFACALASPVMPPIDPNNPLTNPNTNRDLYLVNPAWLNPSGAHMTPEQVATIQNQFIAQRNLEAVAAQLAAQAGVAPPAGIAAIHDQPAEAQMQAQAQLQAQAQAQAQVQAAAQAQNQAQV</sequence>
<name>A0ACC1JRE3_9FUNG</name>
<dbReference type="Proteomes" id="UP001140066">
    <property type="component" value="Unassembled WGS sequence"/>
</dbReference>
<evidence type="ECO:0000313" key="1">
    <source>
        <dbReference type="EMBL" id="KAJ2765639.1"/>
    </source>
</evidence>